<dbReference type="EMBL" id="JAUIZM010000010">
    <property type="protein sequence ID" value="KAK1359598.1"/>
    <property type="molecule type" value="Genomic_DNA"/>
</dbReference>
<evidence type="ECO:0000313" key="2">
    <source>
        <dbReference type="EMBL" id="KAK1359598.1"/>
    </source>
</evidence>
<comment type="caution">
    <text evidence="2">The sequence shown here is derived from an EMBL/GenBank/DDBJ whole genome shotgun (WGS) entry which is preliminary data.</text>
</comment>
<dbReference type="PANTHER" id="PTHR34946">
    <property type="entry name" value="OS03G0310200 PROTEIN"/>
    <property type="match status" value="1"/>
</dbReference>
<evidence type="ECO:0000313" key="3">
    <source>
        <dbReference type="Proteomes" id="UP001237642"/>
    </source>
</evidence>
<protein>
    <submittedName>
        <fullName evidence="2">Protein indeterminate-domain 16</fullName>
    </submittedName>
</protein>
<gene>
    <name evidence="2" type="ORF">POM88_044072</name>
</gene>
<dbReference type="PANTHER" id="PTHR34946:SF2">
    <property type="entry name" value="OS04G0386300 PROTEIN"/>
    <property type="match status" value="1"/>
</dbReference>
<dbReference type="Proteomes" id="UP001237642">
    <property type="component" value="Unassembled WGS sequence"/>
</dbReference>
<organism evidence="2 3">
    <name type="scientific">Heracleum sosnowskyi</name>
    <dbReference type="NCBI Taxonomy" id="360622"/>
    <lineage>
        <taxon>Eukaryota</taxon>
        <taxon>Viridiplantae</taxon>
        <taxon>Streptophyta</taxon>
        <taxon>Embryophyta</taxon>
        <taxon>Tracheophyta</taxon>
        <taxon>Spermatophyta</taxon>
        <taxon>Magnoliopsida</taxon>
        <taxon>eudicotyledons</taxon>
        <taxon>Gunneridae</taxon>
        <taxon>Pentapetalae</taxon>
        <taxon>asterids</taxon>
        <taxon>campanulids</taxon>
        <taxon>Apiales</taxon>
        <taxon>Apiaceae</taxon>
        <taxon>Apioideae</taxon>
        <taxon>apioid superclade</taxon>
        <taxon>Tordylieae</taxon>
        <taxon>Tordyliinae</taxon>
        <taxon>Heracleum</taxon>
    </lineage>
</organism>
<reference evidence="2" key="2">
    <citation type="submission" date="2023-05" db="EMBL/GenBank/DDBJ databases">
        <authorList>
            <person name="Schelkunov M.I."/>
        </authorList>
    </citation>
    <scope>NUCLEOTIDE SEQUENCE</scope>
    <source>
        <strain evidence="2">Hsosn_3</strain>
        <tissue evidence="2">Leaf</tissue>
    </source>
</reference>
<feature type="compositionally biased region" description="Low complexity" evidence="1">
    <location>
        <begin position="15"/>
        <end position="24"/>
    </location>
</feature>
<proteinExistence type="predicted"/>
<keyword evidence="3" id="KW-1185">Reference proteome</keyword>
<dbReference type="GO" id="GO:0009630">
    <property type="term" value="P:gravitropism"/>
    <property type="evidence" value="ECO:0007669"/>
    <property type="project" value="TreeGrafter"/>
</dbReference>
<dbReference type="AlphaFoldDB" id="A0AAD8M525"/>
<name>A0AAD8M525_9APIA</name>
<feature type="region of interest" description="Disordered" evidence="1">
    <location>
        <begin position="1"/>
        <end position="42"/>
    </location>
</feature>
<dbReference type="GO" id="GO:0005634">
    <property type="term" value="C:nucleus"/>
    <property type="evidence" value="ECO:0007669"/>
    <property type="project" value="TreeGrafter"/>
</dbReference>
<evidence type="ECO:0000256" key="1">
    <source>
        <dbReference type="SAM" id="MobiDB-lite"/>
    </source>
</evidence>
<reference evidence="2" key="1">
    <citation type="submission" date="2023-02" db="EMBL/GenBank/DDBJ databases">
        <title>Genome of toxic invasive species Heracleum sosnowskyi carries increased number of genes despite the absence of recent whole-genome duplications.</title>
        <authorList>
            <person name="Schelkunov M."/>
            <person name="Shtratnikova V."/>
            <person name="Makarenko M."/>
            <person name="Klepikova A."/>
            <person name="Omelchenko D."/>
            <person name="Novikova G."/>
            <person name="Obukhova E."/>
            <person name="Bogdanov V."/>
            <person name="Penin A."/>
            <person name="Logacheva M."/>
        </authorList>
    </citation>
    <scope>NUCLEOTIDE SEQUENCE</scope>
    <source>
        <strain evidence="2">Hsosn_3</strain>
        <tissue evidence="2">Leaf</tissue>
    </source>
</reference>
<sequence>MEEDHKELQLLPAQRTITSSSSRIPRWPLESSSSMKVRSSKDHHHMHNLFEGPSLDLQLSISLRPFKPPQSNDCMVFRPVLDQENPDEYAETLKWQASEQIRLVALEKAYAERVRELTRREMELAQSEFLRARQMWERAREEVDKAEKLKERAIRQIDPTCMEVTCQACRQKFRP</sequence>
<accession>A0AAD8M525</accession>